<organism evidence="5 6">
    <name type="scientific">Geodermatophilus nigrescens</name>
    <dbReference type="NCBI Taxonomy" id="1070870"/>
    <lineage>
        <taxon>Bacteria</taxon>
        <taxon>Bacillati</taxon>
        <taxon>Actinomycetota</taxon>
        <taxon>Actinomycetes</taxon>
        <taxon>Geodermatophilales</taxon>
        <taxon>Geodermatophilaceae</taxon>
        <taxon>Geodermatophilus</taxon>
    </lineage>
</organism>
<evidence type="ECO:0000259" key="4">
    <source>
        <dbReference type="Pfam" id="PF13439"/>
    </source>
</evidence>
<dbReference type="Proteomes" id="UP000184471">
    <property type="component" value="Unassembled WGS sequence"/>
</dbReference>
<dbReference type="RefSeq" id="WP_073418586.1">
    <property type="nucleotide sequence ID" value="NZ_FQVX01000001.1"/>
</dbReference>
<accession>A0A1M5E367</accession>
<sequence length="379" mass="39471">MSTVLVAHPSADLYGSDLQLVESVAGLVEAGRRVVVTLPAPGPLVARLAAAGAEVTVLPVPVLRKALLRPRGLLALAGGSLRALPAMVALLRDLRPGAVYVNTVTVPLWLVAARLAGRPALCHVHEAEDGLPRPVALLLNAPVLLARSVVANSGAARDVLVRAVPALRRRTRVVHNGVAGPGREPAPAGRGTGPRRLVLVGRLSERKGTDVAVEALALLRARGHDVELELCGAVFPGYEWFEERLRQRAARPDLAGAVVFSGYTDPTWPALEHAEVVLVPSRAEPFGNTAVEAQLAGRPVVASAVQGLQEIVTSGEDGLLVPPGDAAALADAVASLLDDPALAARLAAAGVESAVRRFSPARYRADVVAAVDAVRAERR</sequence>
<dbReference type="GO" id="GO:0016757">
    <property type="term" value="F:glycosyltransferase activity"/>
    <property type="evidence" value="ECO:0007669"/>
    <property type="project" value="UniProtKB-KW"/>
</dbReference>
<proteinExistence type="inferred from homology"/>
<dbReference type="InterPro" id="IPR028098">
    <property type="entry name" value="Glyco_trans_4-like_N"/>
</dbReference>
<dbReference type="OrthoDB" id="8878585at2"/>
<dbReference type="PANTHER" id="PTHR12526:SF640">
    <property type="entry name" value="COLANIC ACID BIOSYNTHESIS GLYCOSYLTRANSFERASE WCAL-RELATED"/>
    <property type="match status" value="1"/>
</dbReference>
<protein>
    <recommendedName>
        <fullName evidence="4">Glycosyltransferase subfamily 4-like N-terminal domain-containing protein</fullName>
    </recommendedName>
</protein>
<dbReference type="SUPFAM" id="SSF53756">
    <property type="entry name" value="UDP-Glycosyltransferase/glycogen phosphorylase"/>
    <property type="match status" value="1"/>
</dbReference>
<keyword evidence="6" id="KW-1185">Reference proteome</keyword>
<evidence type="ECO:0000256" key="1">
    <source>
        <dbReference type="ARBA" id="ARBA00009481"/>
    </source>
</evidence>
<evidence type="ECO:0000313" key="5">
    <source>
        <dbReference type="EMBL" id="SHF73708.1"/>
    </source>
</evidence>
<keyword evidence="2" id="KW-0328">Glycosyltransferase</keyword>
<dbReference type="Gene3D" id="3.40.50.2000">
    <property type="entry name" value="Glycogen Phosphorylase B"/>
    <property type="match status" value="2"/>
</dbReference>
<comment type="similarity">
    <text evidence="1">Belongs to the glycosyltransferase group 1 family. Glycosyltransferase 4 subfamily.</text>
</comment>
<evidence type="ECO:0000256" key="2">
    <source>
        <dbReference type="ARBA" id="ARBA00022676"/>
    </source>
</evidence>
<name>A0A1M5E367_9ACTN</name>
<evidence type="ECO:0000313" key="6">
    <source>
        <dbReference type="Proteomes" id="UP000184471"/>
    </source>
</evidence>
<feature type="domain" description="Glycosyltransferase subfamily 4-like N-terminal" evidence="4">
    <location>
        <begin position="44"/>
        <end position="178"/>
    </location>
</feature>
<evidence type="ECO:0000256" key="3">
    <source>
        <dbReference type="ARBA" id="ARBA00022679"/>
    </source>
</evidence>
<dbReference type="STRING" id="1070870.SAMN05444351_0637"/>
<gene>
    <name evidence="5" type="ORF">SAMN05444351_0637</name>
</gene>
<dbReference type="Pfam" id="PF13692">
    <property type="entry name" value="Glyco_trans_1_4"/>
    <property type="match status" value="1"/>
</dbReference>
<reference evidence="5 6" key="1">
    <citation type="submission" date="2016-11" db="EMBL/GenBank/DDBJ databases">
        <authorList>
            <person name="Jaros S."/>
            <person name="Januszkiewicz K."/>
            <person name="Wedrychowicz H."/>
        </authorList>
    </citation>
    <scope>NUCLEOTIDE SEQUENCE [LARGE SCALE GENOMIC DNA]</scope>
    <source>
        <strain evidence="5 6">DSM 45408</strain>
    </source>
</reference>
<dbReference type="EMBL" id="FQVX01000001">
    <property type="protein sequence ID" value="SHF73708.1"/>
    <property type="molecule type" value="Genomic_DNA"/>
</dbReference>
<keyword evidence="3" id="KW-0808">Transferase</keyword>
<dbReference type="PANTHER" id="PTHR12526">
    <property type="entry name" value="GLYCOSYLTRANSFERASE"/>
    <property type="match status" value="1"/>
</dbReference>
<dbReference type="Pfam" id="PF13439">
    <property type="entry name" value="Glyco_transf_4"/>
    <property type="match status" value="1"/>
</dbReference>
<dbReference type="AlphaFoldDB" id="A0A1M5E367"/>